<accession>A0ABT6FD34</accession>
<evidence type="ECO:0000313" key="4">
    <source>
        <dbReference type="Proteomes" id="UP001216907"/>
    </source>
</evidence>
<reference evidence="3 4" key="1">
    <citation type="submission" date="2023-03" db="EMBL/GenBank/DDBJ databases">
        <title>Paludisphaera mucosa sp. nov. a novel planctomycete from northern fen.</title>
        <authorList>
            <person name="Ivanova A."/>
        </authorList>
    </citation>
    <scope>NUCLEOTIDE SEQUENCE [LARGE SCALE GENOMIC DNA]</scope>
    <source>
        <strain evidence="3 4">Pla2</strain>
    </source>
</reference>
<dbReference type="Pfam" id="PF13546">
    <property type="entry name" value="DDE_5"/>
    <property type="match status" value="1"/>
</dbReference>
<dbReference type="InterPro" id="IPR012337">
    <property type="entry name" value="RNaseH-like_sf"/>
</dbReference>
<evidence type="ECO:0000256" key="1">
    <source>
        <dbReference type="SAM" id="MobiDB-lite"/>
    </source>
</evidence>
<feature type="region of interest" description="Disordered" evidence="1">
    <location>
        <begin position="98"/>
        <end position="119"/>
    </location>
</feature>
<name>A0ABT6FD34_9BACT</name>
<proteinExistence type="predicted"/>
<dbReference type="SUPFAM" id="SSF53098">
    <property type="entry name" value="Ribonuclease H-like"/>
    <property type="match status" value="1"/>
</dbReference>
<dbReference type="InterPro" id="IPR038721">
    <property type="entry name" value="IS701-like_DDE_dom"/>
</dbReference>
<evidence type="ECO:0000259" key="2">
    <source>
        <dbReference type="Pfam" id="PF13546"/>
    </source>
</evidence>
<evidence type="ECO:0000313" key="3">
    <source>
        <dbReference type="EMBL" id="MDG3005491.1"/>
    </source>
</evidence>
<feature type="compositionally biased region" description="Basic residues" evidence="1">
    <location>
        <begin position="109"/>
        <end position="118"/>
    </location>
</feature>
<gene>
    <name evidence="3" type="ORF">PZE19_17025</name>
</gene>
<keyword evidence="4" id="KW-1185">Reference proteome</keyword>
<organism evidence="3 4">
    <name type="scientific">Paludisphaera mucosa</name>
    <dbReference type="NCBI Taxonomy" id="3030827"/>
    <lineage>
        <taxon>Bacteria</taxon>
        <taxon>Pseudomonadati</taxon>
        <taxon>Planctomycetota</taxon>
        <taxon>Planctomycetia</taxon>
        <taxon>Isosphaerales</taxon>
        <taxon>Isosphaeraceae</taxon>
        <taxon>Paludisphaera</taxon>
    </lineage>
</organism>
<dbReference type="Proteomes" id="UP001216907">
    <property type="component" value="Unassembled WGS sequence"/>
</dbReference>
<dbReference type="EMBL" id="JARRAG010000002">
    <property type="protein sequence ID" value="MDG3005491.1"/>
    <property type="molecule type" value="Genomic_DNA"/>
</dbReference>
<comment type="caution">
    <text evidence="3">The sequence shown here is derived from an EMBL/GenBank/DDBJ whole genome shotgun (WGS) entry which is preliminary data.</text>
</comment>
<protein>
    <submittedName>
        <fullName evidence="3">Transposase</fullName>
    </submittedName>
</protein>
<sequence>MVAVLVRFPFAVRPWALPALVALYRDPADDRREGRRHRTPAQQAIRLLRLMLRWFPGRRFVFVGDSAYGTRELARFADRDRERLTLVSKIHPEANLFEPPPPYEGLGRPRVKGARLPKPRQAVEATPRRRGMTVAWYGGGTRRVETATGTGRWYKGGDRLVPIRWAFVHDRGGTHRDEYFYTTDATFDVRGIVETYTGRWNIETTC</sequence>
<dbReference type="RefSeq" id="WP_277861823.1">
    <property type="nucleotide sequence ID" value="NZ_JARRAG010000002.1"/>
</dbReference>
<feature type="domain" description="Transposase IS701-like DDE" evidence="2">
    <location>
        <begin position="14"/>
        <end position="142"/>
    </location>
</feature>